<dbReference type="Pfam" id="PF00395">
    <property type="entry name" value="SLH"/>
    <property type="match status" value="3"/>
</dbReference>
<name>A0ABQ6G825_9BACL</name>
<proteinExistence type="predicted"/>
<dbReference type="Proteomes" id="UP001157114">
    <property type="component" value="Unassembled WGS sequence"/>
</dbReference>
<evidence type="ECO:0000313" key="2">
    <source>
        <dbReference type="EMBL" id="GLX66145.1"/>
    </source>
</evidence>
<keyword evidence="3" id="KW-1185">Reference proteome</keyword>
<dbReference type="InterPro" id="IPR001119">
    <property type="entry name" value="SLH_dom"/>
</dbReference>
<dbReference type="EMBL" id="BSSQ01000001">
    <property type="protein sequence ID" value="GLX66145.1"/>
    <property type="molecule type" value="Genomic_DNA"/>
</dbReference>
<dbReference type="CDD" id="cd08547">
    <property type="entry name" value="Type_II_cohesin"/>
    <property type="match status" value="1"/>
</dbReference>
<dbReference type="Pfam" id="PF00963">
    <property type="entry name" value="Cohesin"/>
    <property type="match status" value="1"/>
</dbReference>
<reference evidence="2 3" key="1">
    <citation type="submission" date="2023-03" db="EMBL/GenBank/DDBJ databases">
        <title>Draft genome sequence of the bacteria which degrade cell wall of Tricholomamatutake.</title>
        <authorList>
            <person name="Konishi Y."/>
            <person name="Fukuta Y."/>
            <person name="Shirasaka N."/>
        </authorList>
    </citation>
    <scope>NUCLEOTIDE SEQUENCE [LARGE SCALE GENOMIC DNA]</scope>
    <source>
        <strain evidence="3">mu1</strain>
    </source>
</reference>
<dbReference type="InterPro" id="IPR051465">
    <property type="entry name" value="Cell_Envelope_Struct_Comp"/>
</dbReference>
<sequence length="352" mass="36793">MLRQWLLGAMVFTILLAGLPAGLVSAAAASFEISAGQTSVNVNKAYTVTVKGKELSDVYGYEIVLSYDAGKLSFQSAANLLPKGNSTEQNGFAISPIKSGNKVTFAYTKVGSAKGSGGAASLASFTFSGLAAGKASVTIESVKLVRSDLNSEKVAPNKSLQVSVLNENKAFTDVAASFWAKDAITRAAQLGFVTGYPDGTFKPLKQVTRAEFVTMLARALDVPAAAASSDTGFKDNDKIGSWAKPSIASGVAAGWVKGFADGTFRPDLPITRAEMTVIIVRALKLDTTQASQLTFTDANSIPSWAKDAVAAAVKSGLVNGRGGNQFVPSDSANRAEAVTIILRMVDYKNEHS</sequence>
<dbReference type="PROSITE" id="PS51272">
    <property type="entry name" value="SLH"/>
    <property type="match status" value="3"/>
</dbReference>
<comment type="caution">
    <text evidence="2">The sequence shown here is derived from an EMBL/GenBank/DDBJ whole genome shotgun (WGS) entry which is preliminary data.</text>
</comment>
<accession>A0ABQ6G825</accession>
<feature type="domain" description="SLH" evidence="1">
    <location>
        <begin position="295"/>
        <end position="352"/>
    </location>
</feature>
<evidence type="ECO:0000313" key="3">
    <source>
        <dbReference type="Proteomes" id="UP001157114"/>
    </source>
</evidence>
<feature type="domain" description="SLH" evidence="1">
    <location>
        <begin position="233"/>
        <end position="293"/>
    </location>
</feature>
<protein>
    <recommendedName>
        <fullName evidence="1">SLH domain-containing protein</fullName>
    </recommendedName>
</protein>
<gene>
    <name evidence="2" type="ORF">MU1_04890</name>
</gene>
<dbReference type="Gene3D" id="2.60.40.680">
    <property type="match status" value="1"/>
</dbReference>
<dbReference type="SUPFAM" id="SSF49384">
    <property type="entry name" value="Carbohydrate-binding domain"/>
    <property type="match status" value="1"/>
</dbReference>
<dbReference type="RefSeq" id="WP_284236820.1">
    <property type="nucleotide sequence ID" value="NZ_BSSQ01000001.1"/>
</dbReference>
<organism evidence="2 3">
    <name type="scientific">Paenibacillus glycanilyticus</name>
    <dbReference type="NCBI Taxonomy" id="126569"/>
    <lineage>
        <taxon>Bacteria</taxon>
        <taxon>Bacillati</taxon>
        <taxon>Bacillota</taxon>
        <taxon>Bacilli</taxon>
        <taxon>Bacillales</taxon>
        <taxon>Paenibacillaceae</taxon>
        <taxon>Paenibacillus</taxon>
    </lineage>
</organism>
<dbReference type="InterPro" id="IPR008965">
    <property type="entry name" value="CBM2/CBM3_carb-bd_dom_sf"/>
</dbReference>
<dbReference type="InterPro" id="IPR002102">
    <property type="entry name" value="Cohesin_dom"/>
</dbReference>
<evidence type="ECO:0000259" key="1">
    <source>
        <dbReference type="PROSITE" id="PS51272"/>
    </source>
</evidence>
<dbReference type="PANTHER" id="PTHR43308:SF5">
    <property type="entry name" value="S-LAYER PROTEIN _ PEPTIDOGLYCAN ENDO-BETA-N-ACETYLGLUCOSAMINIDASE"/>
    <property type="match status" value="1"/>
</dbReference>
<feature type="domain" description="SLH" evidence="1">
    <location>
        <begin position="167"/>
        <end position="230"/>
    </location>
</feature>
<dbReference type="PANTHER" id="PTHR43308">
    <property type="entry name" value="OUTER MEMBRANE PROTEIN ALPHA-RELATED"/>
    <property type="match status" value="1"/>
</dbReference>